<evidence type="ECO:0000259" key="6">
    <source>
        <dbReference type="Pfam" id="PF00441"/>
    </source>
</evidence>
<dbReference type="Gene3D" id="1.10.540.10">
    <property type="entry name" value="Acyl-CoA dehydrogenase/oxidase, N-terminal domain"/>
    <property type="match status" value="1"/>
</dbReference>
<dbReference type="Gene3D" id="1.20.140.10">
    <property type="entry name" value="Butyryl-CoA Dehydrogenase, subunit A, domain 3"/>
    <property type="match status" value="1"/>
</dbReference>
<keyword evidence="10" id="KW-1185">Reference proteome</keyword>
<comment type="similarity">
    <text evidence="2 5">Belongs to the acyl-CoA dehydrogenase family.</text>
</comment>
<dbReference type="GO" id="GO:0016491">
    <property type="term" value="F:oxidoreductase activity"/>
    <property type="evidence" value="ECO:0007669"/>
    <property type="project" value="UniProtKB-KW"/>
</dbReference>
<dbReference type="RefSeq" id="WP_380844220.1">
    <property type="nucleotide sequence ID" value="NZ_JBHSFP010000020.1"/>
</dbReference>
<dbReference type="Pfam" id="PF00441">
    <property type="entry name" value="Acyl-CoA_dh_1"/>
    <property type="match status" value="1"/>
</dbReference>
<dbReference type="SUPFAM" id="SSF56645">
    <property type="entry name" value="Acyl-CoA dehydrogenase NM domain-like"/>
    <property type="match status" value="1"/>
</dbReference>
<dbReference type="InterPro" id="IPR036250">
    <property type="entry name" value="AcylCo_DH-like_C"/>
</dbReference>
<dbReference type="InterPro" id="IPR037069">
    <property type="entry name" value="AcylCoA_DH/ox_N_sf"/>
</dbReference>
<keyword evidence="5 9" id="KW-0560">Oxidoreductase</keyword>
<comment type="caution">
    <text evidence="9">The sequence shown here is derived from an EMBL/GenBank/DDBJ whole genome shotgun (WGS) entry which is preliminary data.</text>
</comment>
<sequence>MNSSGLDLGTLTLMLQALDDFVGAALPEERQLELDHEDTCPEDVIRAMCGDDLGVQLAFVPEAYGGMGGDALDSYLICERLARLDIGVATSVFATFLGSDPILFGGTPGQKELWLGRIASEGILFAYGATEPEAGSDLGALRTTARPVEGGYVLDGRKQWISNGSIADAYTILAMTPGGPSWFVVEKGSAGFSSAPPEDKHGIRLSNTAALVLDEVFVPAENLVGLVEGKGLVQAQQVFGYTRLMVAAFGLGGGWEATDRAIRYSADRVQGGAPLSDKQGYTHKLIVPHVVRLEAARAYIEDTSLRIDAGEGEGGALNTEGAIAKYLATEAGNAAAEAAIQAHGGYGYTRPYMVEKIKRDVRITTIYEGTSEILEMTIARDRWQRHLKTRGASYHDVAKTLALLPAETGATTAALALECLTGVMEACRADRLTRSQHVLFRLGELVAYGEAAAVLARRAAAALADTLPEKADRRFGPAALAAISRLFAREAAMKIAEEGSRWVTGALPAGPGAHFAAAGDAPPFAGETRPLPLAEVRAAQRGLLTDMDLIADVLYGRADTGNAS</sequence>
<gene>
    <name evidence="9" type="ORF">ACFO60_25410</name>
</gene>
<dbReference type="PANTHER" id="PTHR43884">
    <property type="entry name" value="ACYL-COA DEHYDROGENASE"/>
    <property type="match status" value="1"/>
</dbReference>
<evidence type="ECO:0000256" key="1">
    <source>
        <dbReference type="ARBA" id="ARBA00001974"/>
    </source>
</evidence>
<dbReference type="InterPro" id="IPR013786">
    <property type="entry name" value="AcylCoA_DH/ox_N"/>
</dbReference>
<keyword evidence="3 5" id="KW-0285">Flavoprotein</keyword>
<protein>
    <submittedName>
        <fullName evidence="9">Acyl-CoA dehydrogenase family protein</fullName>
        <ecNumber evidence="9">1.-.-.-</ecNumber>
    </submittedName>
</protein>
<dbReference type="Proteomes" id="UP001596004">
    <property type="component" value="Unassembled WGS sequence"/>
</dbReference>
<evidence type="ECO:0000259" key="8">
    <source>
        <dbReference type="Pfam" id="PF02771"/>
    </source>
</evidence>
<feature type="domain" description="Acyl-CoA oxidase/dehydrogenase middle" evidence="7">
    <location>
        <begin position="126"/>
        <end position="216"/>
    </location>
</feature>
<dbReference type="InterPro" id="IPR009100">
    <property type="entry name" value="AcylCoA_DH/oxidase_NM_dom_sf"/>
</dbReference>
<keyword evidence="4 5" id="KW-0274">FAD</keyword>
<dbReference type="Pfam" id="PF02771">
    <property type="entry name" value="Acyl-CoA_dh_N"/>
    <property type="match status" value="1"/>
</dbReference>
<organism evidence="9 10">
    <name type="scientific">Sphaerisporangium dianthi</name>
    <dbReference type="NCBI Taxonomy" id="1436120"/>
    <lineage>
        <taxon>Bacteria</taxon>
        <taxon>Bacillati</taxon>
        <taxon>Actinomycetota</taxon>
        <taxon>Actinomycetes</taxon>
        <taxon>Streptosporangiales</taxon>
        <taxon>Streptosporangiaceae</taxon>
        <taxon>Sphaerisporangium</taxon>
    </lineage>
</organism>
<reference evidence="10" key="1">
    <citation type="journal article" date="2019" name="Int. J. Syst. Evol. Microbiol.">
        <title>The Global Catalogue of Microorganisms (GCM) 10K type strain sequencing project: providing services to taxonomists for standard genome sequencing and annotation.</title>
        <authorList>
            <consortium name="The Broad Institute Genomics Platform"/>
            <consortium name="The Broad Institute Genome Sequencing Center for Infectious Disease"/>
            <person name="Wu L."/>
            <person name="Ma J."/>
        </authorList>
    </citation>
    <scope>NUCLEOTIDE SEQUENCE [LARGE SCALE GENOMIC DNA]</scope>
    <source>
        <strain evidence="10">CGMCC 4.7132</strain>
    </source>
</reference>
<feature type="domain" description="Acyl-CoA dehydrogenase/oxidase C-terminal" evidence="6">
    <location>
        <begin position="229"/>
        <end position="380"/>
    </location>
</feature>
<comment type="cofactor">
    <cofactor evidence="1 5">
        <name>FAD</name>
        <dbReference type="ChEBI" id="CHEBI:57692"/>
    </cofactor>
</comment>
<dbReference type="SUPFAM" id="SSF47203">
    <property type="entry name" value="Acyl-CoA dehydrogenase C-terminal domain-like"/>
    <property type="match status" value="1"/>
</dbReference>
<dbReference type="EC" id="1.-.-.-" evidence="9"/>
<dbReference type="InterPro" id="IPR009075">
    <property type="entry name" value="AcylCo_DH/oxidase_C"/>
</dbReference>
<evidence type="ECO:0000313" key="10">
    <source>
        <dbReference type="Proteomes" id="UP001596004"/>
    </source>
</evidence>
<evidence type="ECO:0000313" key="9">
    <source>
        <dbReference type="EMBL" id="MFC4534113.1"/>
    </source>
</evidence>
<dbReference type="InterPro" id="IPR046373">
    <property type="entry name" value="Acyl-CoA_Oxase/DH_mid-dom_sf"/>
</dbReference>
<accession>A0ABV9CP46</accession>
<evidence type="ECO:0000256" key="5">
    <source>
        <dbReference type="RuleBase" id="RU362125"/>
    </source>
</evidence>
<evidence type="ECO:0000256" key="4">
    <source>
        <dbReference type="ARBA" id="ARBA00022827"/>
    </source>
</evidence>
<name>A0ABV9CP46_9ACTN</name>
<dbReference type="EMBL" id="JBHSFP010000020">
    <property type="protein sequence ID" value="MFC4534113.1"/>
    <property type="molecule type" value="Genomic_DNA"/>
</dbReference>
<dbReference type="InterPro" id="IPR006091">
    <property type="entry name" value="Acyl-CoA_Oxase/DH_mid-dom"/>
</dbReference>
<dbReference type="PANTHER" id="PTHR43884:SF12">
    <property type="entry name" value="ISOVALERYL-COA DEHYDROGENASE, MITOCHONDRIAL-RELATED"/>
    <property type="match status" value="1"/>
</dbReference>
<evidence type="ECO:0000256" key="3">
    <source>
        <dbReference type="ARBA" id="ARBA00022630"/>
    </source>
</evidence>
<dbReference type="Gene3D" id="2.40.110.10">
    <property type="entry name" value="Butyryl-CoA Dehydrogenase, subunit A, domain 2"/>
    <property type="match status" value="1"/>
</dbReference>
<dbReference type="Pfam" id="PF02770">
    <property type="entry name" value="Acyl-CoA_dh_M"/>
    <property type="match status" value="1"/>
</dbReference>
<evidence type="ECO:0000259" key="7">
    <source>
        <dbReference type="Pfam" id="PF02770"/>
    </source>
</evidence>
<proteinExistence type="inferred from homology"/>
<feature type="domain" description="Acyl-CoA dehydrogenase/oxidase N-terminal" evidence="8">
    <location>
        <begin position="14"/>
        <end position="120"/>
    </location>
</feature>
<evidence type="ECO:0000256" key="2">
    <source>
        <dbReference type="ARBA" id="ARBA00009347"/>
    </source>
</evidence>